<dbReference type="InterPro" id="IPR029062">
    <property type="entry name" value="Class_I_gatase-like"/>
</dbReference>
<dbReference type="AlphaFoldDB" id="A0A7W8ZKJ6"/>
<dbReference type="RefSeq" id="WP_183880434.1">
    <property type="nucleotide sequence ID" value="NZ_JACHCD010000003.1"/>
</dbReference>
<feature type="active site" description="Charge relay system" evidence="6">
    <location>
        <position position="202"/>
    </location>
</feature>
<feature type="domain" description="LD-carboxypeptidase C-terminal" evidence="8">
    <location>
        <begin position="171"/>
        <end position="285"/>
    </location>
</feature>
<dbReference type="Gene3D" id="3.50.30.60">
    <property type="entry name" value="LD-carboxypeptidase A C-terminal domain-like"/>
    <property type="match status" value="1"/>
</dbReference>
<dbReference type="SUPFAM" id="SSF52317">
    <property type="entry name" value="Class I glutamine amidotransferase-like"/>
    <property type="match status" value="1"/>
</dbReference>
<dbReference type="GO" id="GO:0008236">
    <property type="term" value="F:serine-type peptidase activity"/>
    <property type="evidence" value="ECO:0007669"/>
    <property type="project" value="UniProtKB-KW"/>
</dbReference>
<dbReference type="CDD" id="cd07025">
    <property type="entry name" value="Peptidase_S66"/>
    <property type="match status" value="1"/>
</dbReference>
<evidence type="ECO:0000313" key="10">
    <source>
        <dbReference type="Proteomes" id="UP000537204"/>
    </source>
</evidence>
<feature type="active site" description="Charge relay system" evidence="6">
    <location>
        <position position="272"/>
    </location>
</feature>
<evidence type="ECO:0000259" key="7">
    <source>
        <dbReference type="Pfam" id="PF02016"/>
    </source>
</evidence>
<sequence>MNIQPPYLKKGDKIAIVCPANKLRKSIAPAIALLESWGLEVITGKSITGDHFNFAGDDALRTADLQTFVDDSSIKAILAARGGYGGIRIIDQIDFSAFNRNPKWIAGFSDITTFLSHTLAALHTQSIHGQMPASFETGSANSIETLRKALFGEELNYTYKSTITNRPGHTEGVLIGGNLSILVAMQGSVSEMDYTDKILFLEDVGEQEYAIDRMLRMLKRSGKLAHLRGLIIGSFNGIKPQEIPFGQTPEELILEIVSEYNYPVCFNFPVGHIEDNQALIVGSTAILHVQTHEVILSYQ</sequence>
<dbReference type="InterPro" id="IPR040449">
    <property type="entry name" value="Peptidase_S66_N"/>
</dbReference>
<keyword evidence="5" id="KW-0720">Serine protease</keyword>
<protein>
    <submittedName>
        <fullName evidence="9">Muramoyltetrapeptide carboxypeptidase</fullName>
        <ecNumber evidence="9">3.4.17.13</ecNumber>
    </submittedName>
</protein>
<evidence type="ECO:0000256" key="3">
    <source>
        <dbReference type="ARBA" id="ARBA00022670"/>
    </source>
</evidence>
<dbReference type="GO" id="GO:0106415">
    <property type="term" value="F:muramoyltetrapeptide carboxypeptidase activity"/>
    <property type="evidence" value="ECO:0007669"/>
    <property type="project" value="UniProtKB-EC"/>
</dbReference>
<dbReference type="EMBL" id="JACHCE010000002">
    <property type="protein sequence ID" value="MBB5635570.1"/>
    <property type="molecule type" value="Genomic_DNA"/>
</dbReference>
<dbReference type="Pfam" id="PF17676">
    <property type="entry name" value="Peptidase_S66C"/>
    <property type="match status" value="1"/>
</dbReference>
<evidence type="ECO:0000256" key="4">
    <source>
        <dbReference type="ARBA" id="ARBA00022801"/>
    </source>
</evidence>
<dbReference type="InterPro" id="IPR027461">
    <property type="entry name" value="Carboxypeptidase_A_C_sf"/>
</dbReference>
<dbReference type="Proteomes" id="UP000537204">
    <property type="component" value="Unassembled WGS sequence"/>
</dbReference>
<dbReference type="Gene3D" id="3.40.50.10740">
    <property type="entry name" value="Class I glutamine amidotransferase-like"/>
    <property type="match status" value="1"/>
</dbReference>
<evidence type="ECO:0000256" key="5">
    <source>
        <dbReference type="ARBA" id="ARBA00022825"/>
    </source>
</evidence>
<comment type="similarity">
    <text evidence="1">Belongs to the peptidase S66 family.</text>
</comment>
<dbReference type="InterPro" id="IPR040921">
    <property type="entry name" value="Peptidase_S66C"/>
</dbReference>
<dbReference type="Pfam" id="PF02016">
    <property type="entry name" value="Peptidase_S66"/>
    <property type="match status" value="1"/>
</dbReference>
<evidence type="ECO:0000259" key="8">
    <source>
        <dbReference type="Pfam" id="PF17676"/>
    </source>
</evidence>
<gene>
    <name evidence="9" type="ORF">HDE68_001458</name>
</gene>
<feature type="domain" description="LD-carboxypeptidase N-terminal" evidence="7">
    <location>
        <begin position="14"/>
        <end position="129"/>
    </location>
</feature>
<name>A0A7W8ZKJ6_9SPHI</name>
<dbReference type="PANTHER" id="PTHR30237:SF2">
    <property type="entry name" value="MUREIN TETRAPEPTIDE CARBOXYPEPTIDASE"/>
    <property type="match status" value="1"/>
</dbReference>
<evidence type="ECO:0000256" key="1">
    <source>
        <dbReference type="ARBA" id="ARBA00010233"/>
    </source>
</evidence>
<feature type="active site" description="Nucleophile" evidence="6">
    <location>
        <position position="109"/>
    </location>
</feature>
<keyword evidence="3" id="KW-0645">Protease</keyword>
<dbReference type="PANTHER" id="PTHR30237">
    <property type="entry name" value="MURAMOYLTETRAPEPTIDE CARBOXYPEPTIDASE"/>
    <property type="match status" value="1"/>
</dbReference>
<organism evidence="9 10">
    <name type="scientific">Pedobacter cryoconitis</name>
    <dbReference type="NCBI Taxonomy" id="188932"/>
    <lineage>
        <taxon>Bacteria</taxon>
        <taxon>Pseudomonadati</taxon>
        <taxon>Bacteroidota</taxon>
        <taxon>Sphingobacteriia</taxon>
        <taxon>Sphingobacteriales</taxon>
        <taxon>Sphingobacteriaceae</taxon>
        <taxon>Pedobacter</taxon>
    </lineage>
</organism>
<dbReference type="InterPro" id="IPR003507">
    <property type="entry name" value="S66_fam"/>
</dbReference>
<reference evidence="9 10" key="1">
    <citation type="submission" date="2020-08" db="EMBL/GenBank/DDBJ databases">
        <title>Genomic Encyclopedia of Type Strains, Phase IV (KMG-V): Genome sequencing to study the core and pangenomes of soil and plant-associated prokaryotes.</title>
        <authorList>
            <person name="Whitman W."/>
        </authorList>
    </citation>
    <scope>NUCLEOTIDE SEQUENCE [LARGE SCALE GENOMIC DNA]</scope>
    <source>
        <strain evidence="9 10">S3M1</strain>
    </source>
</reference>
<dbReference type="GO" id="GO:0006508">
    <property type="term" value="P:proteolysis"/>
    <property type="evidence" value="ECO:0007669"/>
    <property type="project" value="UniProtKB-KW"/>
</dbReference>
<dbReference type="EC" id="3.4.17.13" evidence="9"/>
<keyword evidence="4 9" id="KW-0378">Hydrolase</keyword>
<evidence type="ECO:0000313" key="9">
    <source>
        <dbReference type="EMBL" id="MBB5635570.1"/>
    </source>
</evidence>
<accession>A0A7W8ZKJ6</accession>
<dbReference type="PIRSF" id="PIRSF028757">
    <property type="entry name" value="LD-carboxypeptidase"/>
    <property type="match status" value="1"/>
</dbReference>
<proteinExistence type="inferred from homology"/>
<keyword evidence="2 9" id="KW-0121">Carboxypeptidase</keyword>
<dbReference type="InterPro" id="IPR027478">
    <property type="entry name" value="LdcA_N"/>
</dbReference>
<comment type="caution">
    <text evidence="9">The sequence shown here is derived from an EMBL/GenBank/DDBJ whole genome shotgun (WGS) entry which is preliminary data.</text>
</comment>
<evidence type="ECO:0000256" key="2">
    <source>
        <dbReference type="ARBA" id="ARBA00022645"/>
    </source>
</evidence>
<dbReference type="SUPFAM" id="SSF141986">
    <property type="entry name" value="LD-carboxypeptidase A C-terminal domain-like"/>
    <property type="match status" value="1"/>
</dbReference>
<evidence type="ECO:0000256" key="6">
    <source>
        <dbReference type="PIRSR" id="PIRSR028757-1"/>
    </source>
</evidence>